<dbReference type="Proteomes" id="UP001301769">
    <property type="component" value="Unassembled WGS sequence"/>
</dbReference>
<feature type="compositionally biased region" description="Polar residues" evidence="1">
    <location>
        <begin position="443"/>
        <end position="457"/>
    </location>
</feature>
<gene>
    <name evidence="2" type="ORF">QBC37DRAFT_72620</name>
</gene>
<feature type="compositionally biased region" description="Low complexity" evidence="1">
    <location>
        <begin position="381"/>
        <end position="393"/>
    </location>
</feature>
<sequence length="659" mass="72336">MFLHSGASLHGHEYSDRPVSIPSPQAAAQNLRYPLLWSPFSSAKPRVTVTVDGVVQADNILTQSPIIRQRPASDSYNPRTLEHVRFLEPAEEEDARSVLTQDVISESDFSEVISMDGMSAMGHPRRPRRKLPRKHTTYFLGYPTPKLLAKKKVMQKVLPRLLLQVQKVSEDGRSRPILEIFPSSRIAGPVITPRLAKRFPGIFGVKRQLGYDDLVLVRRDDDDSTSDGTESEEESLDKKNLVAVYSPLKHSDAAEIVLDNGAVWLASRRPNGSYDFVHEDDQGNQTTVRWAHRSGTSIPPRVQTSPDTIASTNDVPQTRYTFSIINPLYRRHPVLASLTQSSLDIQDTYTSITSFSGYTRVKPASRTVSMTSTVQPFPNLTSSPTTPATEPTSLHWSSDPESENEGISPLVEPESKRMVNTVDDSTKLLISVTALWVALRSGWSPNYTPSHSETSGAVPSGGRSRRNTWTRGTTADSCGRLTPQLSESETSQHTGPNKRSSLPAQLPATAGPDAPPPSRTPTPVSSIKNGPRRATSTGAAFMQRHINHHNSEASESHQGHHLNGKRASVPPPPATRDNPHILSPIPATPVNRHHSAILPANHNVFAEANITTPRSASAMGFRSLGNQQKSKEVLTAGEKHKKGGLRAKVVRWVHKLSAR</sequence>
<proteinExistence type="predicted"/>
<feature type="region of interest" description="Disordered" evidence="1">
    <location>
        <begin position="443"/>
        <end position="534"/>
    </location>
</feature>
<feature type="region of interest" description="Disordered" evidence="1">
    <location>
        <begin position="551"/>
        <end position="572"/>
    </location>
</feature>
<dbReference type="AlphaFoldDB" id="A0AAN6YJU6"/>
<feature type="region of interest" description="Disordered" evidence="1">
    <location>
        <begin position="374"/>
        <end position="418"/>
    </location>
</feature>
<organism evidence="2 3">
    <name type="scientific">Rhypophila decipiens</name>
    <dbReference type="NCBI Taxonomy" id="261697"/>
    <lineage>
        <taxon>Eukaryota</taxon>
        <taxon>Fungi</taxon>
        <taxon>Dikarya</taxon>
        <taxon>Ascomycota</taxon>
        <taxon>Pezizomycotina</taxon>
        <taxon>Sordariomycetes</taxon>
        <taxon>Sordariomycetidae</taxon>
        <taxon>Sordariales</taxon>
        <taxon>Naviculisporaceae</taxon>
        <taxon>Rhypophila</taxon>
    </lineage>
</organism>
<reference evidence="2" key="1">
    <citation type="journal article" date="2023" name="Mol. Phylogenet. Evol.">
        <title>Genome-scale phylogeny and comparative genomics of the fungal order Sordariales.</title>
        <authorList>
            <person name="Hensen N."/>
            <person name="Bonometti L."/>
            <person name="Westerberg I."/>
            <person name="Brannstrom I.O."/>
            <person name="Guillou S."/>
            <person name="Cros-Aarteil S."/>
            <person name="Calhoun S."/>
            <person name="Haridas S."/>
            <person name="Kuo A."/>
            <person name="Mondo S."/>
            <person name="Pangilinan J."/>
            <person name="Riley R."/>
            <person name="LaButti K."/>
            <person name="Andreopoulos B."/>
            <person name="Lipzen A."/>
            <person name="Chen C."/>
            <person name="Yan M."/>
            <person name="Daum C."/>
            <person name="Ng V."/>
            <person name="Clum A."/>
            <person name="Steindorff A."/>
            <person name="Ohm R.A."/>
            <person name="Martin F."/>
            <person name="Silar P."/>
            <person name="Natvig D.O."/>
            <person name="Lalanne C."/>
            <person name="Gautier V."/>
            <person name="Ament-Velasquez S.L."/>
            <person name="Kruys A."/>
            <person name="Hutchinson M.I."/>
            <person name="Powell A.J."/>
            <person name="Barry K."/>
            <person name="Miller A.N."/>
            <person name="Grigoriev I.V."/>
            <person name="Debuchy R."/>
            <person name="Gladieux P."/>
            <person name="Hiltunen Thoren M."/>
            <person name="Johannesson H."/>
        </authorList>
    </citation>
    <scope>NUCLEOTIDE SEQUENCE</scope>
    <source>
        <strain evidence="2">PSN293</strain>
    </source>
</reference>
<dbReference type="EMBL" id="MU858046">
    <property type="protein sequence ID" value="KAK4219855.1"/>
    <property type="molecule type" value="Genomic_DNA"/>
</dbReference>
<evidence type="ECO:0000313" key="2">
    <source>
        <dbReference type="EMBL" id="KAK4219855.1"/>
    </source>
</evidence>
<comment type="caution">
    <text evidence="2">The sequence shown here is derived from an EMBL/GenBank/DDBJ whole genome shotgun (WGS) entry which is preliminary data.</text>
</comment>
<protein>
    <submittedName>
        <fullName evidence="2">Uncharacterized protein</fullName>
    </submittedName>
</protein>
<keyword evidence="3" id="KW-1185">Reference proteome</keyword>
<reference evidence="2" key="2">
    <citation type="submission" date="2023-05" db="EMBL/GenBank/DDBJ databases">
        <authorList>
            <consortium name="Lawrence Berkeley National Laboratory"/>
            <person name="Steindorff A."/>
            <person name="Hensen N."/>
            <person name="Bonometti L."/>
            <person name="Westerberg I."/>
            <person name="Brannstrom I.O."/>
            <person name="Guillou S."/>
            <person name="Cros-Aarteil S."/>
            <person name="Calhoun S."/>
            <person name="Haridas S."/>
            <person name="Kuo A."/>
            <person name="Mondo S."/>
            <person name="Pangilinan J."/>
            <person name="Riley R."/>
            <person name="Labutti K."/>
            <person name="Andreopoulos B."/>
            <person name="Lipzen A."/>
            <person name="Chen C."/>
            <person name="Yanf M."/>
            <person name="Daum C."/>
            <person name="Ng V."/>
            <person name="Clum A."/>
            <person name="Ohm R."/>
            <person name="Martin F."/>
            <person name="Silar P."/>
            <person name="Natvig D."/>
            <person name="Lalanne C."/>
            <person name="Gautier V."/>
            <person name="Ament-Velasquez S.L."/>
            <person name="Kruys A."/>
            <person name="Hutchinson M.I."/>
            <person name="Powell A.J."/>
            <person name="Barry K."/>
            <person name="Miller A.N."/>
            <person name="Grigoriev I.V."/>
            <person name="Debuchy R."/>
            <person name="Gladieux P."/>
            <person name="Thoren M.H."/>
            <person name="Johannesson H."/>
        </authorList>
    </citation>
    <scope>NUCLEOTIDE SEQUENCE</scope>
    <source>
        <strain evidence="2">PSN293</strain>
    </source>
</reference>
<evidence type="ECO:0000256" key="1">
    <source>
        <dbReference type="SAM" id="MobiDB-lite"/>
    </source>
</evidence>
<evidence type="ECO:0000313" key="3">
    <source>
        <dbReference type="Proteomes" id="UP001301769"/>
    </source>
</evidence>
<accession>A0AAN6YJU6</accession>
<feature type="compositionally biased region" description="Polar residues" evidence="1">
    <location>
        <begin position="483"/>
        <end position="503"/>
    </location>
</feature>
<name>A0AAN6YJU6_9PEZI</name>